<gene>
    <name evidence="1" type="ORF">HELGO_WM55597</name>
</gene>
<dbReference type="InterPro" id="IPR002187">
    <property type="entry name" value="N-reg_PII"/>
</dbReference>
<name>A0A6S6TWA4_9GAMM</name>
<protein>
    <submittedName>
        <fullName evidence="1">Uncharacterized protein</fullName>
    </submittedName>
</protein>
<sequence>MNKNSMQLVTIVCEAMLEPYLERELPALGAEGYTITDARGMGKHMGKRNGGWRKESNIKVEVLCTDVVAERLISHVLSKYNDNYALIVYSHERTVYE</sequence>
<organism evidence="1">
    <name type="scientific">uncultured Thiotrichaceae bacterium</name>
    <dbReference type="NCBI Taxonomy" id="298394"/>
    <lineage>
        <taxon>Bacteria</taxon>
        <taxon>Pseudomonadati</taxon>
        <taxon>Pseudomonadota</taxon>
        <taxon>Gammaproteobacteria</taxon>
        <taxon>Thiotrichales</taxon>
        <taxon>Thiotrichaceae</taxon>
        <taxon>environmental samples</taxon>
    </lineage>
</organism>
<reference evidence="1" key="1">
    <citation type="submission" date="2020-01" db="EMBL/GenBank/DDBJ databases">
        <authorList>
            <person name="Meier V. D."/>
            <person name="Meier V D."/>
        </authorList>
    </citation>
    <scope>NUCLEOTIDE SEQUENCE</scope>
    <source>
        <strain evidence="1">HLG_WM_MAG_08</strain>
    </source>
</reference>
<dbReference type="Pfam" id="PF00543">
    <property type="entry name" value="P-II"/>
    <property type="match status" value="1"/>
</dbReference>
<dbReference type="GO" id="GO:0030234">
    <property type="term" value="F:enzyme regulator activity"/>
    <property type="evidence" value="ECO:0007669"/>
    <property type="project" value="InterPro"/>
</dbReference>
<dbReference type="Gene3D" id="3.30.70.120">
    <property type="match status" value="1"/>
</dbReference>
<dbReference type="InterPro" id="IPR015867">
    <property type="entry name" value="N-reg_PII/ATP_PRibTrfase_C"/>
</dbReference>
<dbReference type="SUPFAM" id="SSF54913">
    <property type="entry name" value="GlnB-like"/>
    <property type="match status" value="1"/>
</dbReference>
<accession>A0A6S6TWA4</accession>
<evidence type="ECO:0000313" key="1">
    <source>
        <dbReference type="EMBL" id="CAA6822387.1"/>
    </source>
</evidence>
<dbReference type="EMBL" id="CACVAV010000343">
    <property type="protein sequence ID" value="CAA6822387.1"/>
    <property type="molecule type" value="Genomic_DNA"/>
</dbReference>
<proteinExistence type="predicted"/>
<dbReference type="GO" id="GO:0006808">
    <property type="term" value="P:regulation of nitrogen utilization"/>
    <property type="evidence" value="ECO:0007669"/>
    <property type="project" value="InterPro"/>
</dbReference>
<dbReference type="AlphaFoldDB" id="A0A6S6TWA4"/>
<dbReference type="InterPro" id="IPR011322">
    <property type="entry name" value="N-reg_PII-like_a/b"/>
</dbReference>